<dbReference type="EMBL" id="JAJIAO010000001">
    <property type="protein sequence ID" value="MCK8623932.1"/>
    <property type="molecule type" value="Genomic_DNA"/>
</dbReference>
<evidence type="ECO:0000256" key="3">
    <source>
        <dbReference type="ARBA" id="ARBA00023125"/>
    </source>
</evidence>
<dbReference type="InterPro" id="IPR000847">
    <property type="entry name" value="LysR_HTH_N"/>
</dbReference>
<keyword evidence="3" id="KW-0238">DNA-binding</keyword>
<dbReference type="RefSeq" id="WP_248601329.1">
    <property type="nucleotide sequence ID" value="NZ_JAJIAO010000001.1"/>
</dbReference>
<name>A0ABT0HZB9_9LACO</name>
<dbReference type="PRINTS" id="PR00039">
    <property type="entry name" value="HTHLYSR"/>
</dbReference>
<dbReference type="SUPFAM" id="SSF46785">
    <property type="entry name" value="Winged helix' DNA-binding domain"/>
    <property type="match status" value="1"/>
</dbReference>
<evidence type="ECO:0000256" key="2">
    <source>
        <dbReference type="ARBA" id="ARBA00023015"/>
    </source>
</evidence>
<dbReference type="Gene3D" id="1.10.10.10">
    <property type="entry name" value="Winged helix-like DNA-binding domain superfamily/Winged helix DNA-binding domain"/>
    <property type="match status" value="1"/>
</dbReference>
<keyword evidence="4" id="KW-0804">Transcription</keyword>
<proteinExistence type="inferred from homology"/>
<organism evidence="6 7">
    <name type="scientific">Apilactobacillus xinyiensis</name>
    <dbReference type="NCBI Taxonomy" id="2841032"/>
    <lineage>
        <taxon>Bacteria</taxon>
        <taxon>Bacillati</taxon>
        <taxon>Bacillota</taxon>
        <taxon>Bacilli</taxon>
        <taxon>Lactobacillales</taxon>
        <taxon>Lactobacillaceae</taxon>
        <taxon>Apilactobacillus</taxon>
    </lineage>
</organism>
<dbReference type="Proteomes" id="UP001522905">
    <property type="component" value="Unassembled WGS sequence"/>
</dbReference>
<evidence type="ECO:0000256" key="1">
    <source>
        <dbReference type="ARBA" id="ARBA00009437"/>
    </source>
</evidence>
<dbReference type="Pfam" id="PF00126">
    <property type="entry name" value="HTH_1"/>
    <property type="match status" value="1"/>
</dbReference>
<evidence type="ECO:0000256" key="4">
    <source>
        <dbReference type="ARBA" id="ARBA00023163"/>
    </source>
</evidence>
<evidence type="ECO:0000313" key="6">
    <source>
        <dbReference type="EMBL" id="MCK8623932.1"/>
    </source>
</evidence>
<dbReference type="Gene3D" id="3.40.190.290">
    <property type="match status" value="1"/>
</dbReference>
<dbReference type="PANTHER" id="PTHR30126:SF40">
    <property type="entry name" value="HTH-TYPE TRANSCRIPTIONAL REGULATOR GLTR"/>
    <property type="match status" value="1"/>
</dbReference>
<protein>
    <submittedName>
        <fullName evidence="6">LysR family transcriptional regulator</fullName>
    </submittedName>
</protein>
<dbReference type="PROSITE" id="PS50931">
    <property type="entry name" value="HTH_LYSR"/>
    <property type="match status" value="1"/>
</dbReference>
<dbReference type="InterPro" id="IPR036388">
    <property type="entry name" value="WH-like_DNA-bd_sf"/>
</dbReference>
<reference evidence="6 7" key="1">
    <citation type="submission" date="2021-11" db="EMBL/GenBank/DDBJ databases">
        <title>Comparative genomics of bee honey and flower isolates.</title>
        <authorList>
            <person name="Bechtner J.D."/>
            <person name="Gallus M.K."/>
            <person name="Ehrmann M."/>
        </authorList>
    </citation>
    <scope>NUCLEOTIDE SEQUENCE [LARGE SCALE GENOMIC DNA]</scope>
    <source>
        <strain evidence="6 7">M161</strain>
    </source>
</reference>
<comment type="caution">
    <text evidence="6">The sequence shown here is derived from an EMBL/GenBank/DDBJ whole genome shotgun (WGS) entry which is preliminary data.</text>
</comment>
<keyword evidence="7" id="KW-1185">Reference proteome</keyword>
<sequence>MIDQRYTTFLILTKTKSYTKTAKKLFITQPAVTQQVKSLEKELQLKLVEYHQPHLKITERGEKLASFVNNITNQQEEFINYLKNPDLQKEIVFGATKSVAIFMVPKVIEEFSHDFDKINCTVTNTERILSMIDDGKLDFAILEGNFNKQVYSYYPMQRERFVCVANADNELTKMAKIDINQLLNQTLILRENGSGTRCILYNWLKSLNLSFSDFNQVISFNEPTGIIELIKKNVGISFMYESLALQEIANGNLQEIKLSGMDIFRTMNLVYSRNNYFANYFNHLFCD</sequence>
<dbReference type="Pfam" id="PF03466">
    <property type="entry name" value="LysR_substrate"/>
    <property type="match status" value="1"/>
</dbReference>
<keyword evidence="2" id="KW-0805">Transcription regulation</keyword>
<dbReference type="PANTHER" id="PTHR30126">
    <property type="entry name" value="HTH-TYPE TRANSCRIPTIONAL REGULATOR"/>
    <property type="match status" value="1"/>
</dbReference>
<gene>
    <name evidence="6" type="ORF">LNP07_00135</name>
</gene>
<comment type="similarity">
    <text evidence="1">Belongs to the LysR transcriptional regulatory family.</text>
</comment>
<dbReference type="InterPro" id="IPR036390">
    <property type="entry name" value="WH_DNA-bd_sf"/>
</dbReference>
<feature type="domain" description="HTH lysR-type" evidence="5">
    <location>
        <begin position="1"/>
        <end position="58"/>
    </location>
</feature>
<evidence type="ECO:0000313" key="7">
    <source>
        <dbReference type="Proteomes" id="UP001522905"/>
    </source>
</evidence>
<dbReference type="InterPro" id="IPR005119">
    <property type="entry name" value="LysR_subst-bd"/>
</dbReference>
<evidence type="ECO:0000259" key="5">
    <source>
        <dbReference type="PROSITE" id="PS50931"/>
    </source>
</evidence>
<dbReference type="SUPFAM" id="SSF53850">
    <property type="entry name" value="Periplasmic binding protein-like II"/>
    <property type="match status" value="1"/>
</dbReference>
<accession>A0ABT0HZB9</accession>